<accession>A0A4R7I3P8</accession>
<dbReference type="Pfam" id="PF00501">
    <property type="entry name" value="AMP-binding"/>
    <property type="match status" value="1"/>
</dbReference>
<dbReference type="SUPFAM" id="SSF56801">
    <property type="entry name" value="Acetyl-CoA synthetase-like"/>
    <property type="match status" value="1"/>
</dbReference>
<dbReference type="InterPro" id="IPR042099">
    <property type="entry name" value="ANL_N_sf"/>
</dbReference>
<gene>
    <name evidence="3" type="ORF">BDK89_3890</name>
</gene>
<comment type="caution">
    <text evidence="3">The sequence shown here is derived from an EMBL/GenBank/DDBJ whole genome shotgun (WGS) entry which is preliminary data.</text>
</comment>
<dbReference type="InterPro" id="IPR000873">
    <property type="entry name" value="AMP-dep_synth/lig_dom"/>
</dbReference>
<evidence type="ECO:0000313" key="3">
    <source>
        <dbReference type="EMBL" id="TDT18272.1"/>
    </source>
</evidence>
<dbReference type="GO" id="GO:0016877">
    <property type="term" value="F:ligase activity, forming carbon-sulfur bonds"/>
    <property type="evidence" value="ECO:0007669"/>
    <property type="project" value="UniProtKB-ARBA"/>
</dbReference>
<feature type="domain" description="AMP-dependent synthetase/ligase" evidence="1">
    <location>
        <begin position="12"/>
        <end position="375"/>
    </location>
</feature>
<dbReference type="InterPro" id="IPR045851">
    <property type="entry name" value="AMP-bd_C_sf"/>
</dbReference>
<dbReference type="RefSeq" id="WP_133870501.1">
    <property type="nucleotide sequence ID" value="NZ_SOAU01000001.1"/>
</dbReference>
<dbReference type="Proteomes" id="UP000294558">
    <property type="component" value="Unassembled WGS sequence"/>
</dbReference>
<protein>
    <submittedName>
        <fullName evidence="3">Acyl-CoA synthetase (AMP-forming)/AMP-acid ligase II</fullName>
    </submittedName>
</protein>
<keyword evidence="4" id="KW-1185">Reference proteome</keyword>
<dbReference type="PROSITE" id="PS00455">
    <property type="entry name" value="AMP_BINDING"/>
    <property type="match status" value="1"/>
</dbReference>
<dbReference type="InterPro" id="IPR025110">
    <property type="entry name" value="AMP-bd_C"/>
</dbReference>
<dbReference type="InterPro" id="IPR050237">
    <property type="entry name" value="ATP-dep_AMP-bd_enzyme"/>
</dbReference>
<organism evidence="3 4">
    <name type="scientific">Ilumatobacter fluminis</name>
    <dbReference type="NCBI Taxonomy" id="467091"/>
    <lineage>
        <taxon>Bacteria</taxon>
        <taxon>Bacillati</taxon>
        <taxon>Actinomycetota</taxon>
        <taxon>Acidimicrobiia</taxon>
        <taxon>Acidimicrobiales</taxon>
        <taxon>Ilumatobacteraceae</taxon>
        <taxon>Ilumatobacter</taxon>
    </lineage>
</organism>
<dbReference type="Gene3D" id="3.30.300.30">
    <property type="match status" value="1"/>
</dbReference>
<dbReference type="OrthoDB" id="9803968at2"/>
<dbReference type="EMBL" id="SOAU01000001">
    <property type="protein sequence ID" value="TDT18272.1"/>
    <property type="molecule type" value="Genomic_DNA"/>
</dbReference>
<dbReference type="Gene3D" id="3.40.50.12780">
    <property type="entry name" value="N-terminal domain of ligase-like"/>
    <property type="match status" value="1"/>
</dbReference>
<keyword evidence="3" id="KW-0436">Ligase</keyword>
<dbReference type="AlphaFoldDB" id="A0A4R7I3P8"/>
<proteinExistence type="predicted"/>
<reference evidence="3 4" key="1">
    <citation type="submission" date="2019-03" db="EMBL/GenBank/DDBJ databases">
        <title>Sequencing the genomes of 1000 actinobacteria strains.</title>
        <authorList>
            <person name="Klenk H.-P."/>
        </authorList>
    </citation>
    <scope>NUCLEOTIDE SEQUENCE [LARGE SCALE GENOMIC DNA]</scope>
    <source>
        <strain evidence="3 4">DSM 18936</strain>
    </source>
</reference>
<dbReference type="PANTHER" id="PTHR43767">
    <property type="entry name" value="LONG-CHAIN-FATTY-ACID--COA LIGASE"/>
    <property type="match status" value="1"/>
</dbReference>
<evidence type="ECO:0000259" key="1">
    <source>
        <dbReference type="Pfam" id="PF00501"/>
    </source>
</evidence>
<dbReference type="Pfam" id="PF13193">
    <property type="entry name" value="AMP-binding_C"/>
    <property type="match status" value="1"/>
</dbReference>
<sequence>MNDTLGDVLINACRRYGDRVALTGRDGMRTYRQLLDRGTRLANALRGFGLEPGDHVAALLEDTVTAFEVYVGCAIGGYPIVHVNDRLVAREIDYIIGDSAAKALVHTDGRTPVVSELESTAELRAVVTIGDDRAPGAQGYEDLLSAASTLYVDPRRGPEDLAILGYTSGTTGFPKGAMASHRAVVGCIKLIPFAYRLPMYGRCAFTGTLSFVSGIWGVILPHLYVGGTVSFLMPYTVETWVDHMIEHRSTFTYAPSPLVPGFVEQATLRPEVLTHLESVLHSASPLPPEHARQLVDVIGERYVEVWGMTETVAPLTVTAREDWRGGTPADDIYASVGRPLASAGVRVVDSDRNPITDGSVGELVVEADTMFSGYWGNPDKTAEVLVDGEYYTGDLGRLDDHGFVYVTDRAKDLIISGGMNVYPAEVEAVLAGMPGVAQVTVIGTPHEKWGEAVTAVVVPEAGADLSEEAIAEYARRDLASYKKPTKVRFVDDLPRNASMKVQKHLVRDMLADDE</sequence>
<feature type="domain" description="AMP-binding enzyme C-terminal" evidence="2">
    <location>
        <begin position="425"/>
        <end position="500"/>
    </location>
</feature>
<evidence type="ECO:0000313" key="4">
    <source>
        <dbReference type="Proteomes" id="UP000294558"/>
    </source>
</evidence>
<evidence type="ECO:0000259" key="2">
    <source>
        <dbReference type="Pfam" id="PF13193"/>
    </source>
</evidence>
<dbReference type="InterPro" id="IPR020845">
    <property type="entry name" value="AMP-binding_CS"/>
</dbReference>
<dbReference type="PANTHER" id="PTHR43767:SF7">
    <property type="entry name" value="MEDIUM_LONG-CHAIN-FATTY-ACID--COA LIGASE FADD8"/>
    <property type="match status" value="1"/>
</dbReference>
<name>A0A4R7I3P8_9ACTN</name>